<comment type="caution">
    <text evidence="2">The sequence shown here is derived from an EMBL/GenBank/DDBJ whole genome shotgun (WGS) entry which is preliminary data.</text>
</comment>
<evidence type="ECO:0000256" key="1">
    <source>
        <dbReference type="SAM" id="MobiDB-lite"/>
    </source>
</evidence>
<dbReference type="EMBL" id="JADKYY010000004">
    <property type="protein sequence ID" value="MBF5026959.1"/>
    <property type="molecule type" value="Genomic_DNA"/>
</dbReference>
<accession>A0A930YV65</accession>
<keyword evidence="3" id="KW-1185">Reference proteome</keyword>
<reference evidence="2" key="1">
    <citation type="submission" date="2020-11" db="EMBL/GenBank/DDBJ databases">
        <title>Genome seq and assembly of Planobacterium sp.</title>
        <authorList>
            <person name="Chhetri G."/>
        </authorList>
    </citation>
    <scope>NUCLEOTIDE SEQUENCE</scope>
    <source>
        <strain evidence="2">GCR5</strain>
    </source>
</reference>
<dbReference type="Proteomes" id="UP000694480">
    <property type="component" value="Unassembled WGS sequence"/>
</dbReference>
<sequence length="228" mass="25172">MTVLSRAARSTLKDYGLLLPGGSFHSKISPAHQRGLLEGKPLVLTSGSHRLYLQLSPVSGKLQVQQAQLSHKTQSLLEGLSTRPIVFGKEKKEEATGVSTSRKAYLKDPGSGALLELPLHSSALKLRRLLAQSPEGLSLYQKELERSYRALKAELKSAPENKVLLSSALNKNRRELLELHKQSPALEHQPLGPTKGALKERAAIKQPWALDEAESRDQSLEPTTRRKR</sequence>
<evidence type="ECO:0000313" key="2">
    <source>
        <dbReference type="EMBL" id="MBF5026959.1"/>
    </source>
</evidence>
<feature type="region of interest" description="Disordered" evidence="1">
    <location>
        <begin position="181"/>
        <end position="228"/>
    </location>
</feature>
<proteinExistence type="predicted"/>
<protein>
    <submittedName>
        <fullName evidence="2">Uncharacterized protein</fullName>
    </submittedName>
</protein>
<dbReference type="AlphaFoldDB" id="A0A930YV65"/>
<gene>
    <name evidence="2" type="ORF">IC612_04000</name>
</gene>
<evidence type="ECO:0000313" key="3">
    <source>
        <dbReference type="Proteomes" id="UP000694480"/>
    </source>
</evidence>
<name>A0A930YV65_9FLAO</name>
<organism evidence="2 3">
    <name type="scientific">Planobacterium oryzisoli</name>
    <dbReference type="NCBI Taxonomy" id="2771435"/>
    <lineage>
        <taxon>Bacteria</taxon>
        <taxon>Pseudomonadati</taxon>
        <taxon>Bacteroidota</taxon>
        <taxon>Flavobacteriia</taxon>
        <taxon>Flavobacteriales</taxon>
        <taxon>Weeksellaceae</taxon>
        <taxon>Chryseobacterium group</taxon>
        <taxon>Chryseobacterium</taxon>
    </lineage>
</organism>
<dbReference type="RefSeq" id="WP_194738890.1">
    <property type="nucleotide sequence ID" value="NZ_JADKYY010000004.1"/>
</dbReference>